<proteinExistence type="predicted"/>
<evidence type="ECO:0000256" key="1">
    <source>
        <dbReference type="SAM" id="MobiDB-lite"/>
    </source>
</evidence>
<protein>
    <submittedName>
        <fullName evidence="2">Formylglycine-generating enzyme required for sulfatase activity</fullName>
    </submittedName>
</protein>
<keyword evidence="3" id="KW-1185">Reference proteome</keyword>
<sequence length="175" mass="19055">MVRKKMEGDEEQRRQAARGARATGHAPSEAGTTTGASKQRHHLRGDEAASHEERLRARERGKQHAQTRPTPPPGPAAQEPRRTTGVPTGPGDLAGRGSQPEMPPEHQRVFQAVAEAESAGGGAVHLDEVARTADMPKERTREVLGDLLTRYRVVQELARADEPDLGARYQIAQRA</sequence>
<name>A0A852ZZT6_9ACTN</name>
<accession>A0A852ZZT6</accession>
<gene>
    <name evidence="2" type="ORF">FHU37_000725</name>
</gene>
<reference evidence="2 3" key="1">
    <citation type="submission" date="2020-07" db="EMBL/GenBank/DDBJ databases">
        <title>Sequencing the genomes of 1000 actinobacteria strains.</title>
        <authorList>
            <person name="Klenk H.-P."/>
        </authorList>
    </citation>
    <scope>NUCLEOTIDE SEQUENCE [LARGE SCALE GENOMIC DNA]</scope>
    <source>
        <strain evidence="2 3">DSM 42178</strain>
    </source>
</reference>
<feature type="compositionally biased region" description="Basic and acidic residues" evidence="1">
    <location>
        <begin position="44"/>
        <end position="62"/>
    </location>
</feature>
<dbReference type="RefSeq" id="WP_179812780.1">
    <property type="nucleotide sequence ID" value="NZ_JACBZD010000001.1"/>
</dbReference>
<dbReference type="EMBL" id="JACBZD010000001">
    <property type="protein sequence ID" value="NYI03782.1"/>
    <property type="molecule type" value="Genomic_DNA"/>
</dbReference>
<comment type="caution">
    <text evidence="2">The sequence shown here is derived from an EMBL/GenBank/DDBJ whole genome shotgun (WGS) entry which is preliminary data.</text>
</comment>
<feature type="region of interest" description="Disordered" evidence="1">
    <location>
        <begin position="1"/>
        <end position="107"/>
    </location>
</feature>
<dbReference type="AlphaFoldDB" id="A0A852ZZT6"/>
<dbReference type="Proteomes" id="UP000567795">
    <property type="component" value="Unassembled WGS sequence"/>
</dbReference>
<evidence type="ECO:0000313" key="2">
    <source>
        <dbReference type="EMBL" id="NYI03782.1"/>
    </source>
</evidence>
<organism evidence="2 3">
    <name type="scientific">Allostreptomyces psammosilenae</name>
    <dbReference type="NCBI Taxonomy" id="1892865"/>
    <lineage>
        <taxon>Bacteria</taxon>
        <taxon>Bacillati</taxon>
        <taxon>Actinomycetota</taxon>
        <taxon>Actinomycetes</taxon>
        <taxon>Kitasatosporales</taxon>
        <taxon>Streptomycetaceae</taxon>
        <taxon>Allostreptomyces</taxon>
    </lineage>
</organism>
<evidence type="ECO:0000313" key="3">
    <source>
        <dbReference type="Proteomes" id="UP000567795"/>
    </source>
</evidence>
<feature type="compositionally biased region" description="Basic and acidic residues" evidence="1">
    <location>
        <begin position="1"/>
        <end position="14"/>
    </location>
</feature>